<accession>A0AAW1P6Y2</accession>
<evidence type="ECO:0008006" key="4">
    <source>
        <dbReference type="Google" id="ProtNLM"/>
    </source>
</evidence>
<evidence type="ECO:0000313" key="2">
    <source>
        <dbReference type="EMBL" id="KAK9805395.1"/>
    </source>
</evidence>
<dbReference type="AlphaFoldDB" id="A0AAW1P6Y2"/>
<reference evidence="2 3" key="1">
    <citation type="journal article" date="2024" name="Nat. Commun.">
        <title>Phylogenomics reveals the evolutionary origins of lichenization in chlorophyte algae.</title>
        <authorList>
            <person name="Puginier C."/>
            <person name="Libourel C."/>
            <person name="Otte J."/>
            <person name="Skaloud P."/>
            <person name="Haon M."/>
            <person name="Grisel S."/>
            <person name="Petersen M."/>
            <person name="Berrin J.G."/>
            <person name="Delaux P.M."/>
            <person name="Dal Grande F."/>
            <person name="Keller J."/>
        </authorList>
    </citation>
    <scope>NUCLEOTIDE SEQUENCE [LARGE SCALE GENOMIC DNA]</scope>
    <source>
        <strain evidence="2 3">SAG 2036</strain>
    </source>
</reference>
<dbReference type="GO" id="GO:0016491">
    <property type="term" value="F:oxidoreductase activity"/>
    <property type="evidence" value="ECO:0007669"/>
    <property type="project" value="InterPro"/>
</dbReference>
<comment type="similarity">
    <text evidence="1">Belongs to the asaB hydroxylase/desaturase family.</text>
</comment>
<proteinExistence type="inferred from homology"/>
<keyword evidence="3" id="KW-1185">Reference proteome</keyword>
<dbReference type="InterPro" id="IPR044053">
    <property type="entry name" value="AsaB-like"/>
</dbReference>
<dbReference type="Proteomes" id="UP001465755">
    <property type="component" value="Unassembled WGS sequence"/>
</dbReference>
<protein>
    <recommendedName>
        <fullName evidence="4">Methyltransferase</fullName>
    </recommendedName>
</protein>
<evidence type="ECO:0000313" key="3">
    <source>
        <dbReference type="Proteomes" id="UP001465755"/>
    </source>
</evidence>
<dbReference type="PANTHER" id="PTHR34598:SF3">
    <property type="entry name" value="OXIDOREDUCTASE AN1597"/>
    <property type="match status" value="1"/>
</dbReference>
<evidence type="ECO:0000256" key="1">
    <source>
        <dbReference type="ARBA" id="ARBA00023604"/>
    </source>
</evidence>
<name>A0AAW1P6Y2_9CHLO</name>
<dbReference type="EMBL" id="JALJOQ010000044">
    <property type="protein sequence ID" value="KAK9805395.1"/>
    <property type="molecule type" value="Genomic_DNA"/>
</dbReference>
<organism evidence="2 3">
    <name type="scientific">Symbiochloris irregularis</name>
    <dbReference type="NCBI Taxonomy" id="706552"/>
    <lineage>
        <taxon>Eukaryota</taxon>
        <taxon>Viridiplantae</taxon>
        <taxon>Chlorophyta</taxon>
        <taxon>core chlorophytes</taxon>
        <taxon>Trebouxiophyceae</taxon>
        <taxon>Trebouxiales</taxon>
        <taxon>Trebouxiaceae</taxon>
        <taxon>Symbiochloris</taxon>
    </lineage>
</organism>
<sequence>MPTNMVYEPHTVKIHDIATHGKHLRLHTNGLELADVQVPEGIDWSDAEQIRTVYYPAMAEVIKRVSGGTRVHIYEHTMRTGSVRTNGQGDSAKKRSPVPHIHVDYTSESGESRLHLEMPDEADTLKKTPFAIVQAWRPLKGPVLESPLTLMDTTTADKADFLYLKSIFETRTASDYILNFRPEHKWYYAQRMMPDQAYVFKCFDSRDNVARFTPHTSFSDPETPAWAPERESIEVRSYVFWENDSPQDIAREFEPRLAQ</sequence>
<dbReference type="PANTHER" id="PTHR34598">
    <property type="entry name" value="BLL6449 PROTEIN"/>
    <property type="match status" value="1"/>
</dbReference>
<dbReference type="NCBIfam" id="NF041278">
    <property type="entry name" value="CmcJ_NvfI_EfuI"/>
    <property type="match status" value="1"/>
</dbReference>
<gene>
    <name evidence="2" type="ORF">WJX73_010916</name>
</gene>
<comment type="caution">
    <text evidence="2">The sequence shown here is derived from an EMBL/GenBank/DDBJ whole genome shotgun (WGS) entry which is preliminary data.</text>
</comment>